<organism evidence="2">
    <name type="scientific">Selenotholus foelschei</name>
    <dbReference type="NCBI Taxonomy" id="1905327"/>
    <lineage>
        <taxon>Eukaryota</taxon>
        <taxon>Metazoa</taxon>
        <taxon>Ecdysozoa</taxon>
        <taxon>Arthropoda</taxon>
        <taxon>Chelicerata</taxon>
        <taxon>Arachnida</taxon>
        <taxon>Araneae</taxon>
        <taxon>Mygalomorphae</taxon>
        <taxon>Avicularoidea</taxon>
        <taxon>Theraphosidae</taxon>
        <taxon>Selenotholus</taxon>
    </lineage>
</organism>
<feature type="signal peptide" evidence="1">
    <location>
        <begin position="1"/>
        <end position="19"/>
    </location>
</feature>
<reference evidence="2" key="2">
    <citation type="submission" date="2019-04" db="EMBL/GenBank/DDBJ databases">
        <title>Unravelling the molecular evolution of spider venoms.</title>
        <authorList>
            <person name="Pineda S."/>
        </authorList>
    </citation>
    <scope>NUCLEOTIDE SEQUENCE</scope>
</reference>
<protein>
    <submittedName>
        <fullName evidence="2">U42-Theraphotoxin-Sfo1a_1</fullName>
    </submittedName>
</protein>
<proteinExistence type="predicted"/>
<feature type="chain" id="PRO_5019796108" evidence="1">
    <location>
        <begin position="20"/>
        <end position="115"/>
    </location>
</feature>
<dbReference type="EMBL" id="HAGO01000089">
    <property type="protein sequence ID" value="SMD29777.1"/>
    <property type="molecule type" value="Transcribed_RNA"/>
</dbReference>
<name>A0A482Z7Y2_9ARAC</name>
<accession>A0A482Z7Y2</accession>
<reference evidence="2" key="1">
    <citation type="submission" date="2017-03" db="EMBL/GenBank/DDBJ databases">
        <authorList>
            <person name="QRISCLOUD D."/>
        </authorList>
    </citation>
    <scope>NUCLEOTIDE SEQUENCE</scope>
</reference>
<keyword evidence="1" id="KW-0732">Signal</keyword>
<sequence length="115" mass="12586">MYIKSLIVFFLAMVAMAVASPPSYERHCGRKCDLNICSTTFCLPLTERECKGKIRQGAGYCSCCKNCIIPLPKGSPCNPNPGYGIPEPVPYCDEGLTCDCRTNGVFHVEAAHSFQ</sequence>
<evidence type="ECO:0000313" key="2">
    <source>
        <dbReference type="EMBL" id="SMD29777.1"/>
    </source>
</evidence>
<evidence type="ECO:0000256" key="1">
    <source>
        <dbReference type="SAM" id="SignalP"/>
    </source>
</evidence>
<dbReference type="AlphaFoldDB" id="A0A482Z7Y2"/>